<dbReference type="Proteomes" id="UP000051790">
    <property type="component" value="Unassembled WGS sequence"/>
</dbReference>
<keyword evidence="4" id="KW-0804">Transcription</keyword>
<dbReference type="InterPro" id="IPR051054">
    <property type="entry name" value="SorC_transcr_regulators"/>
</dbReference>
<keyword evidence="3" id="KW-0238">DNA-binding</keyword>
<comment type="similarity">
    <text evidence="1">Belongs to the SorC transcriptional regulatory family.</text>
</comment>
<dbReference type="SUPFAM" id="SSF46785">
    <property type="entry name" value="Winged helix' DNA-binding domain"/>
    <property type="match status" value="1"/>
</dbReference>
<dbReference type="RefSeq" id="WP_054715371.1">
    <property type="nucleotide sequence ID" value="NZ_AZEU01000273.1"/>
</dbReference>
<sequence length="345" mass="37430">MQSEFAWIEAIAPDLVGVVTKRYQILQYINWLAPVGRRTLADQMKTSERVLRTETDFLRQLGLIETSKSGMVLTGKGLDVFKGLETLMNQLLGFKEDEKRLAAKLGIDHCLIVNGDADQSVRVLDEMGKLLDSTMQVLLPAGRLTVAVMGGSTMARVAGQLTYKLSAGRELTFVPARGGVGEAVAIQANSVAASMAEATDSRFKVLYIPENVSEQTYQPLLKEPAVQEVLQMIDNAQVVIHSIGDALVMAKRRAMTPEALKKLQAQHAVSETFGTFFNAQGEVIYKIPRIGLTIPDLDHIPYVFAVAGGASKGPAIAAYMHSAPSRTWLITDVGAANSILTGETR</sequence>
<evidence type="ECO:0000259" key="5">
    <source>
        <dbReference type="Pfam" id="PF04198"/>
    </source>
</evidence>
<dbReference type="InterPro" id="IPR048715">
    <property type="entry name" value="CggR_N"/>
</dbReference>
<dbReference type="Gene3D" id="3.40.50.1360">
    <property type="match status" value="1"/>
</dbReference>
<dbReference type="OrthoDB" id="9793820at2"/>
<evidence type="ECO:0000313" key="8">
    <source>
        <dbReference type="Proteomes" id="UP000051790"/>
    </source>
</evidence>
<accession>A0A0R1Q6I9</accession>
<evidence type="ECO:0000256" key="3">
    <source>
        <dbReference type="ARBA" id="ARBA00023125"/>
    </source>
</evidence>
<dbReference type="PANTHER" id="PTHR34294">
    <property type="entry name" value="TRANSCRIPTIONAL REGULATOR-RELATED"/>
    <property type="match status" value="1"/>
</dbReference>
<dbReference type="Pfam" id="PF21715">
    <property type="entry name" value="CggR_N"/>
    <property type="match status" value="1"/>
</dbReference>
<dbReference type="InterPro" id="IPR036390">
    <property type="entry name" value="WH_DNA-bd_sf"/>
</dbReference>
<feature type="domain" description="Sugar-binding" evidence="5">
    <location>
        <begin position="96"/>
        <end position="340"/>
    </location>
</feature>
<keyword evidence="2" id="KW-0805">Transcription regulation</keyword>
<evidence type="ECO:0000256" key="2">
    <source>
        <dbReference type="ARBA" id="ARBA00023015"/>
    </source>
</evidence>
<dbReference type="Pfam" id="PF04198">
    <property type="entry name" value="Sugar-bind"/>
    <property type="match status" value="1"/>
</dbReference>
<gene>
    <name evidence="7" type="ORF">FD01_GL002326</name>
</gene>
<evidence type="ECO:0000259" key="6">
    <source>
        <dbReference type="Pfam" id="PF21715"/>
    </source>
</evidence>
<evidence type="ECO:0000313" key="7">
    <source>
        <dbReference type="EMBL" id="KRL40166.1"/>
    </source>
</evidence>
<dbReference type="SUPFAM" id="SSF100950">
    <property type="entry name" value="NagB/RpiA/CoA transferase-like"/>
    <property type="match status" value="1"/>
</dbReference>
<dbReference type="GO" id="GO:0030246">
    <property type="term" value="F:carbohydrate binding"/>
    <property type="evidence" value="ECO:0007669"/>
    <property type="project" value="InterPro"/>
</dbReference>
<feature type="domain" description="CggR N-terminal DNA binding" evidence="6">
    <location>
        <begin position="18"/>
        <end position="88"/>
    </location>
</feature>
<dbReference type="Gene3D" id="1.10.10.10">
    <property type="entry name" value="Winged helix-like DNA-binding domain superfamily/Winged helix DNA-binding domain"/>
    <property type="match status" value="1"/>
</dbReference>
<dbReference type="PATRIC" id="fig|1423769.4.peg.2513"/>
<protein>
    <submittedName>
        <fullName evidence="7">Central glycolyticproteinregulator</fullName>
    </submittedName>
</protein>
<dbReference type="EMBL" id="AZEU01000273">
    <property type="protein sequence ID" value="KRL40166.1"/>
    <property type="molecule type" value="Genomic_DNA"/>
</dbReference>
<dbReference type="InterPro" id="IPR037171">
    <property type="entry name" value="NagB/RpiA_transferase-like"/>
</dbReference>
<name>A0A0R1Q6I9_9LACO</name>
<keyword evidence="8" id="KW-1185">Reference proteome</keyword>
<dbReference type="PANTHER" id="PTHR34294:SF5">
    <property type="entry name" value="CENTRAL GLYCOLYTIC GENES REGULATOR"/>
    <property type="match status" value="1"/>
</dbReference>
<reference evidence="7 8" key="1">
    <citation type="journal article" date="2015" name="Genome Announc.">
        <title>Expanding the biotechnology potential of lactobacilli through comparative genomics of 213 strains and associated genera.</title>
        <authorList>
            <person name="Sun Z."/>
            <person name="Harris H.M."/>
            <person name="McCann A."/>
            <person name="Guo C."/>
            <person name="Argimon S."/>
            <person name="Zhang W."/>
            <person name="Yang X."/>
            <person name="Jeffery I.B."/>
            <person name="Cooney J.C."/>
            <person name="Kagawa T.F."/>
            <person name="Liu W."/>
            <person name="Song Y."/>
            <person name="Salvetti E."/>
            <person name="Wrobel A."/>
            <person name="Rasinkangas P."/>
            <person name="Parkhill J."/>
            <person name="Rea M.C."/>
            <person name="O'Sullivan O."/>
            <person name="Ritari J."/>
            <person name="Douillard F.P."/>
            <person name="Paul Ross R."/>
            <person name="Yang R."/>
            <person name="Briner A.E."/>
            <person name="Felis G.E."/>
            <person name="de Vos W.M."/>
            <person name="Barrangou R."/>
            <person name="Klaenhammer T.R."/>
            <person name="Caufield P.W."/>
            <person name="Cui Y."/>
            <person name="Zhang H."/>
            <person name="O'Toole P.W."/>
        </authorList>
    </citation>
    <scope>NUCLEOTIDE SEQUENCE [LARGE SCALE GENOMIC DNA]</scope>
    <source>
        <strain evidence="7 8">DSM 13343</strain>
    </source>
</reference>
<proteinExistence type="inferred from homology"/>
<dbReference type="GO" id="GO:0003677">
    <property type="term" value="F:DNA binding"/>
    <property type="evidence" value="ECO:0007669"/>
    <property type="project" value="UniProtKB-KW"/>
</dbReference>
<comment type="caution">
    <text evidence="7">The sequence shown here is derived from an EMBL/GenBank/DDBJ whole genome shotgun (WGS) entry which is preliminary data.</text>
</comment>
<dbReference type="InterPro" id="IPR007324">
    <property type="entry name" value="Sugar-bd_dom_put"/>
</dbReference>
<dbReference type="AlphaFoldDB" id="A0A0R1Q6I9"/>
<evidence type="ECO:0000256" key="1">
    <source>
        <dbReference type="ARBA" id="ARBA00010466"/>
    </source>
</evidence>
<organism evidence="7 8">
    <name type="scientific">Lacticaseibacillus manihotivorans DSM 13343 = JCM 12514</name>
    <dbReference type="NCBI Taxonomy" id="1423769"/>
    <lineage>
        <taxon>Bacteria</taxon>
        <taxon>Bacillati</taxon>
        <taxon>Bacillota</taxon>
        <taxon>Bacilli</taxon>
        <taxon>Lactobacillales</taxon>
        <taxon>Lactobacillaceae</taxon>
        <taxon>Lacticaseibacillus</taxon>
    </lineage>
</organism>
<evidence type="ECO:0000256" key="4">
    <source>
        <dbReference type="ARBA" id="ARBA00023163"/>
    </source>
</evidence>
<dbReference type="InterPro" id="IPR036388">
    <property type="entry name" value="WH-like_DNA-bd_sf"/>
</dbReference>